<organism evidence="1 2">
    <name type="scientific">Vermiconidia calcicola</name>
    <dbReference type="NCBI Taxonomy" id="1690605"/>
    <lineage>
        <taxon>Eukaryota</taxon>
        <taxon>Fungi</taxon>
        <taxon>Dikarya</taxon>
        <taxon>Ascomycota</taxon>
        <taxon>Pezizomycotina</taxon>
        <taxon>Dothideomycetes</taxon>
        <taxon>Dothideomycetidae</taxon>
        <taxon>Mycosphaerellales</taxon>
        <taxon>Extremaceae</taxon>
        <taxon>Vermiconidia</taxon>
    </lineage>
</organism>
<protein>
    <submittedName>
        <fullName evidence="1">Uncharacterized protein</fullName>
    </submittedName>
</protein>
<keyword evidence="2" id="KW-1185">Reference proteome</keyword>
<dbReference type="Proteomes" id="UP001281147">
    <property type="component" value="Unassembled WGS sequence"/>
</dbReference>
<evidence type="ECO:0000313" key="2">
    <source>
        <dbReference type="Proteomes" id="UP001281147"/>
    </source>
</evidence>
<evidence type="ECO:0000313" key="1">
    <source>
        <dbReference type="EMBL" id="KAK3711654.1"/>
    </source>
</evidence>
<reference evidence="1" key="1">
    <citation type="submission" date="2023-07" db="EMBL/GenBank/DDBJ databases">
        <title>Black Yeasts Isolated from many extreme environments.</title>
        <authorList>
            <person name="Coleine C."/>
            <person name="Stajich J.E."/>
            <person name="Selbmann L."/>
        </authorList>
    </citation>
    <scope>NUCLEOTIDE SEQUENCE</scope>
    <source>
        <strain evidence="1">CCFEE 5714</strain>
    </source>
</reference>
<sequence length="782" mass="85951">MLSLGRAARGQASASIRQASAKALKFVGPVKDAAFDFLKPCVAGHVMTPEVRLMVKTASVRDDAWSHGDVRSAKSLLAARIGPWALSRCWEYQRITTIMSVLRRSAQGVAPRRATLPSNGQPGFFLTERQLFAASFTLKHAKPTRPPTLCAPRTHATQVSHFSTSKASRAWSAPDTSTRPIAVLGGGVLGRRIACSWLAAGQDVILSDPSETSRNAVTHYIEHNVSEYTKLPSTRRTPGKLTITPDLDAVVQGNPWLIVEALPEKLQLKIDILGQLDQKAPHDCIFGSNSSSYRSRFMLEKVDSSRRLRVCNIHYSMPPTNRTVELMTCGETEQEILHFLKSKLEDAGLLPAIARKESTGFIFNRLWAAIKRESLQILAEGVSEPQEIDKLFLHMFKDNPTGPCGLMDAVGLDTVANIEDNYVQERHLDPTPRDWVRKNFVDQGKLGAKSGKGGLYPAGETTRNSAAKGNHDNLAAPRLYFLDIGIGGNVTDMQDVAKAGKVLTASADGSNVREIVSGQSMPDGIDVSISANRMFWTNMGKSPSTNSGSVMSAKLDGSDVKAIVPEGQVHTPKQIKVDHENRKIYFCDREGLRVHRCDFDGSNHEIVVQTGDFHSADIEDQTKWCVGVAVDAVAGHFYWSQKGPSKAGHGRIFRAPMNMQQGEQASSRSDVEMLFNKLPEPIDLEFEPESNKLFWTDRGEYPLGNTLNCASVGGPKEQERTVTTLARHFHEAIGLKIDSINHHIYITDLGGTVYRFNMDGSNKKKVYETDSAYSGIGLAHLH</sequence>
<name>A0ACC3N7W7_9PEZI</name>
<accession>A0ACC3N7W7</accession>
<dbReference type="EMBL" id="JAUTXU010000074">
    <property type="protein sequence ID" value="KAK3711654.1"/>
    <property type="molecule type" value="Genomic_DNA"/>
</dbReference>
<comment type="caution">
    <text evidence="1">The sequence shown here is derived from an EMBL/GenBank/DDBJ whole genome shotgun (WGS) entry which is preliminary data.</text>
</comment>
<gene>
    <name evidence="1" type="ORF">LTR37_009430</name>
</gene>
<proteinExistence type="predicted"/>